<feature type="domain" description="PASTA" evidence="2">
    <location>
        <begin position="102"/>
        <end position="169"/>
    </location>
</feature>
<dbReference type="EMBL" id="CABIKM010000015">
    <property type="protein sequence ID" value="VUZ84566.1"/>
    <property type="molecule type" value="Genomic_DNA"/>
</dbReference>
<dbReference type="CDD" id="cd06577">
    <property type="entry name" value="PASTA_pknB"/>
    <property type="match status" value="2"/>
</dbReference>
<proteinExistence type="predicted"/>
<evidence type="ECO:0000259" key="2">
    <source>
        <dbReference type="PROSITE" id="PS51178"/>
    </source>
</evidence>
<reference evidence="3 4" key="1">
    <citation type="submission" date="2019-07" db="EMBL/GenBank/DDBJ databases">
        <authorList>
            <person name="Cremers G."/>
        </authorList>
    </citation>
    <scope>NUCLEOTIDE SEQUENCE [LARGE SCALE GENOMIC DNA]</scope>
</reference>
<evidence type="ECO:0000313" key="4">
    <source>
        <dbReference type="Proteomes" id="UP000334340"/>
    </source>
</evidence>
<dbReference type="SUPFAM" id="SSF56300">
    <property type="entry name" value="Metallo-dependent phosphatases"/>
    <property type="match status" value="1"/>
</dbReference>
<dbReference type="InterPro" id="IPR039331">
    <property type="entry name" value="PAPs-like"/>
</dbReference>
<dbReference type="SMART" id="SM00740">
    <property type="entry name" value="PASTA"/>
    <property type="match status" value="2"/>
</dbReference>
<evidence type="ECO:0000313" key="3">
    <source>
        <dbReference type="EMBL" id="VUZ84566.1"/>
    </source>
</evidence>
<dbReference type="InterPro" id="IPR029052">
    <property type="entry name" value="Metallo-depent_PP-like"/>
</dbReference>
<feature type="domain" description="PASTA" evidence="2">
    <location>
        <begin position="34"/>
        <end position="101"/>
    </location>
</feature>
<name>A0A564ZHG9_9BACT</name>
<accession>A0A564ZHG9</accession>
<gene>
    <name evidence="3" type="primary">phoA</name>
    <name evidence="3" type="ORF">MELA_00939</name>
</gene>
<dbReference type="GO" id="GO:0003993">
    <property type="term" value="F:acid phosphatase activity"/>
    <property type="evidence" value="ECO:0007669"/>
    <property type="project" value="InterPro"/>
</dbReference>
<dbReference type="InterPro" id="IPR005543">
    <property type="entry name" value="PASTA_dom"/>
</dbReference>
<sequence length="505" mass="54615">MTLLRLLGKGLSAALILTAVAVVSGAITVWLAAENDKVQLPRVIGMDSTAALELLRAHGLQPKVSGREYNEQVPQHAVIFQRPASGSWVRKSSEVRLVISQGVDAVALPSLAGLPLPQAEQLLRRYGFTLGRVARVHSSERPNGEVIAQDPEAGALVRRGSSIAVLLSLGRFDDPTSALTPSAWSPLVSPRLKDRIRAVAGTKGIYPFHVTTRIAYRSYPNYAEKLMALAGTRPGALRGTGSVLVGAGDIASCISDGDEATANLLDTIDGVIFTLGDNAYKLGTPIEFAACYEPSWGRHKSRTRPAPGNHDYLWPDASGYFEYFGNAAGDPGKGYYSYDLGSWHIVVLNSNCSKIGGCGPGSPQEQWLRADLAAHPTKCTLAYWHHPRFSSGSDGSDAAFEPFWQALYDHNADVVLAGHDHVYERFAPQKPNGEPDPVRGLRQFVVGTGGERHHKFEGQAIANSEVRNDETFGVLKLTLYPTNYEWQFIPVSGQTFTDSGAGRCH</sequence>
<dbReference type="Gene3D" id="3.30.10.20">
    <property type="match status" value="2"/>
</dbReference>
<keyword evidence="4" id="KW-1185">Reference proteome</keyword>
<dbReference type="Proteomes" id="UP000334340">
    <property type="component" value="Unassembled WGS sequence"/>
</dbReference>
<keyword evidence="3" id="KW-0378">Hydrolase</keyword>
<keyword evidence="1" id="KW-0732">Signal</keyword>
<dbReference type="PANTHER" id="PTHR22953:SF153">
    <property type="entry name" value="PURPLE ACID PHOSPHATASE"/>
    <property type="match status" value="1"/>
</dbReference>
<dbReference type="EC" id="3.1.3.1" evidence="3"/>
<dbReference type="Gene3D" id="3.60.21.10">
    <property type="match status" value="1"/>
</dbReference>
<dbReference type="PANTHER" id="PTHR22953">
    <property type="entry name" value="ACID PHOSPHATASE RELATED"/>
    <property type="match status" value="1"/>
</dbReference>
<organism evidence="3 4">
    <name type="scientific">Candidatus Methylomirabilis lanthanidiphila</name>
    <dbReference type="NCBI Taxonomy" id="2211376"/>
    <lineage>
        <taxon>Bacteria</taxon>
        <taxon>Candidatus Methylomirabilota</taxon>
        <taxon>Candidatus Methylomirabilia</taxon>
        <taxon>Candidatus Methylomirabilales</taxon>
        <taxon>Candidatus Methylomirabilaceae</taxon>
        <taxon>Candidatus Methylomirabilis</taxon>
    </lineage>
</organism>
<dbReference type="Pfam" id="PF00149">
    <property type="entry name" value="Metallophos"/>
    <property type="match status" value="1"/>
</dbReference>
<evidence type="ECO:0000256" key="1">
    <source>
        <dbReference type="ARBA" id="ARBA00022729"/>
    </source>
</evidence>
<dbReference type="Pfam" id="PF03793">
    <property type="entry name" value="PASTA"/>
    <property type="match status" value="2"/>
</dbReference>
<dbReference type="AlphaFoldDB" id="A0A564ZHG9"/>
<dbReference type="GO" id="GO:0004035">
    <property type="term" value="F:alkaline phosphatase activity"/>
    <property type="evidence" value="ECO:0007669"/>
    <property type="project" value="UniProtKB-EC"/>
</dbReference>
<dbReference type="InterPro" id="IPR004843">
    <property type="entry name" value="Calcineurin-like_PHP"/>
</dbReference>
<dbReference type="PROSITE" id="PS51178">
    <property type="entry name" value="PASTA"/>
    <property type="match status" value="2"/>
</dbReference>
<protein>
    <submittedName>
        <fullName evidence="3">Alkaline phosphatase</fullName>
        <ecNumber evidence="3">3.1.3.1</ecNumber>
    </submittedName>
</protein>